<gene>
    <name evidence="1" type="ORF">SERLA73DRAFT_43941</name>
</gene>
<dbReference type="HOGENOM" id="CLU_002498_5_0_1"/>
<dbReference type="Proteomes" id="UP000008063">
    <property type="component" value="Unassembled WGS sequence"/>
</dbReference>
<proteinExistence type="predicted"/>
<evidence type="ECO:0000313" key="1">
    <source>
        <dbReference type="EMBL" id="EGO04466.1"/>
    </source>
</evidence>
<protein>
    <submittedName>
        <fullName evidence="1">Uncharacterized protein</fullName>
    </submittedName>
</protein>
<name>F8PH82_SERL3</name>
<accession>F8PH82</accession>
<organism evidence="2">
    <name type="scientific">Serpula lacrymans var. lacrymans (strain S7.3)</name>
    <name type="common">Dry rot fungus</name>
    <dbReference type="NCBI Taxonomy" id="936435"/>
    <lineage>
        <taxon>Eukaryota</taxon>
        <taxon>Fungi</taxon>
        <taxon>Dikarya</taxon>
        <taxon>Basidiomycota</taxon>
        <taxon>Agaricomycotina</taxon>
        <taxon>Agaricomycetes</taxon>
        <taxon>Agaricomycetidae</taxon>
        <taxon>Boletales</taxon>
        <taxon>Coniophorineae</taxon>
        <taxon>Serpulaceae</taxon>
        <taxon>Serpula</taxon>
    </lineage>
</organism>
<dbReference type="InParanoid" id="F8PH82"/>
<dbReference type="STRING" id="936435.F8PH82"/>
<dbReference type="AlphaFoldDB" id="F8PH82"/>
<evidence type="ECO:0000313" key="2">
    <source>
        <dbReference type="Proteomes" id="UP000008063"/>
    </source>
</evidence>
<reference evidence="2" key="1">
    <citation type="journal article" date="2011" name="Science">
        <title>The plant cell wall-decomposing machinery underlies the functional diversity of forest fungi.</title>
        <authorList>
            <person name="Eastwood D.C."/>
            <person name="Floudas D."/>
            <person name="Binder M."/>
            <person name="Majcherczyk A."/>
            <person name="Schneider P."/>
            <person name="Aerts A."/>
            <person name="Asiegbu F.O."/>
            <person name="Baker S.E."/>
            <person name="Barry K."/>
            <person name="Bendiksby M."/>
            <person name="Blumentritt M."/>
            <person name="Coutinho P.M."/>
            <person name="Cullen D."/>
            <person name="de Vries R.P."/>
            <person name="Gathman A."/>
            <person name="Goodell B."/>
            <person name="Henrissat B."/>
            <person name="Ihrmark K."/>
            <person name="Kauserud H."/>
            <person name="Kohler A."/>
            <person name="LaButti K."/>
            <person name="Lapidus A."/>
            <person name="Lavin J.L."/>
            <person name="Lee Y.-H."/>
            <person name="Lindquist E."/>
            <person name="Lilly W."/>
            <person name="Lucas S."/>
            <person name="Morin E."/>
            <person name="Murat C."/>
            <person name="Oguiza J.A."/>
            <person name="Park J."/>
            <person name="Pisabarro A.G."/>
            <person name="Riley R."/>
            <person name="Rosling A."/>
            <person name="Salamov A."/>
            <person name="Schmidt O."/>
            <person name="Schmutz J."/>
            <person name="Skrede I."/>
            <person name="Stenlid J."/>
            <person name="Wiebenga A."/>
            <person name="Xie X."/>
            <person name="Kuees U."/>
            <person name="Hibbett D.S."/>
            <person name="Hoffmeister D."/>
            <person name="Hoegberg N."/>
            <person name="Martin F."/>
            <person name="Grigoriev I.V."/>
            <person name="Watkinson S.C."/>
        </authorList>
    </citation>
    <scope>NUCLEOTIDE SEQUENCE [LARGE SCALE GENOMIC DNA]</scope>
    <source>
        <strain evidence="2">strain S7.3</strain>
    </source>
</reference>
<dbReference type="EMBL" id="GL945474">
    <property type="protein sequence ID" value="EGO04466.1"/>
    <property type="molecule type" value="Genomic_DNA"/>
</dbReference>
<keyword evidence="2" id="KW-1185">Reference proteome</keyword>
<sequence length="109" mass="12718">VNYTSYDVRRAQDIIHPNTSSNHIMVFASSDDPSGVFFWYAKVLGIYHSNVIYVGPGMVNYQAHCIYFVWVRWYQRSKPTEATNALEELSFLPMDNDNTFRFIDPEDIL</sequence>
<dbReference type="OrthoDB" id="3183767at2759"/>
<feature type="non-terminal residue" evidence="1">
    <location>
        <position position="1"/>
    </location>
</feature>